<organism evidence="1 2">
    <name type="scientific">Blautia hominis</name>
    <dbReference type="NCBI Taxonomy" id="2025493"/>
    <lineage>
        <taxon>Bacteria</taxon>
        <taxon>Bacillati</taxon>
        <taxon>Bacillota</taxon>
        <taxon>Clostridia</taxon>
        <taxon>Lachnospirales</taxon>
        <taxon>Lachnospiraceae</taxon>
        <taxon>Blautia</taxon>
    </lineage>
</organism>
<accession>A0ABQ0B800</accession>
<protein>
    <submittedName>
        <fullName evidence="1">Uncharacterized protein</fullName>
    </submittedName>
</protein>
<name>A0ABQ0B800_9FIRM</name>
<reference evidence="1 2" key="1">
    <citation type="submission" date="2024-04" db="EMBL/GenBank/DDBJ databases">
        <title>Defined microbial consortia suppress multidrug-resistant proinflammatory Enterobacteriaceae via ecological control.</title>
        <authorList>
            <person name="Furuichi M."/>
            <person name="Kawaguchi T."/>
            <person name="Pust M."/>
            <person name="Yasuma K."/>
            <person name="Plichta D."/>
            <person name="Hasegawa N."/>
            <person name="Ohya T."/>
            <person name="Bhattarai S."/>
            <person name="Sasajima S."/>
            <person name="Aoto Y."/>
            <person name="Tuganbaev T."/>
            <person name="Yaginuma M."/>
            <person name="Ueda M."/>
            <person name="Okahashi N."/>
            <person name="Amafuji K."/>
            <person name="Kiridooshi Y."/>
            <person name="Sugita K."/>
            <person name="Strazar M."/>
            <person name="Skelly A."/>
            <person name="Suda W."/>
            <person name="Hattori M."/>
            <person name="Nakamoto N."/>
            <person name="Caballero S."/>
            <person name="Norman J."/>
            <person name="Olle B."/>
            <person name="Tanoue T."/>
            <person name="Arita M."/>
            <person name="Bucci V."/>
            <person name="Atarashi K."/>
            <person name="Xavier R."/>
            <person name="Honda K."/>
        </authorList>
    </citation>
    <scope>NUCLEOTIDE SEQUENCE [LARGE SCALE GENOMIC DNA]</scope>
    <source>
        <strain evidence="2">k04-0078-D8-1</strain>
    </source>
</reference>
<gene>
    <name evidence="1" type="ORF">K040078D81_16960</name>
</gene>
<comment type="caution">
    <text evidence="1">The sequence shown here is derived from an EMBL/GenBank/DDBJ whole genome shotgun (WGS) entry which is preliminary data.</text>
</comment>
<evidence type="ECO:0000313" key="2">
    <source>
        <dbReference type="Proteomes" id="UP001600943"/>
    </source>
</evidence>
<dbReference type="Proteomes" id="UP001600943">
    <property type="component" value="Unassembled WGS sequence"/>
</dbReference>
<sequence length="246" mass="27905">MKNLIKCGIILLFALLIFWAGYTVGQNKTVEGLSDEGDSITFYAQIKEINGNSMLVSGLKENDVNFRSEFYLYITSNTKLEWHFTDIALSDFVPGQNISVTFSGEVQETYPAQIKSVNKICLLDDTNPALDRVETSSVKTYYMIADELGKTEQSLPYLTLLDKENFVFSYDILNSYIPTGTYEIADGELVASDKEKSCQYVFDVVDKNTLKFRKEKSADVSLIRKDMEIEITDGALFEQKNSEEKR</sequence>
<dbReference type="EMBL" id="BAABYW010000001">
    <property type="protein sequence ID" value="GAA6407579.1"/>
    <property type="molecule type" value="Genomic_DNA"/>
</dbReference>
<keyword evidence="2" id="KW-1185">Reference proteome</keyword>
<proteinExistence type="predicted"/>
<dbReference type="RefSeq" id="WP_390404566.1">
    <property type="nucleotide sequence ID" value="NZ_BAABYW010000001.1"/>
</dbReference>
<evidence type="ECO:0000313" key="1">
    <source>
        <dbReference type="EMBL" id="GAA6407579.1"/>
    </source>
</evidence>